<comment type="caution">
    <text evidence="1">The sequence shown here is derived from an EMBL/GenBank/DDBJ whole genome shotgun (WGS) entry which is preliminary data.</text>
</comment>
<keyword evidence="2" id="KW-1185">Reference proteome</keyword>
<gene>
    <name evidence="1" type="ORF">RFI_26580</name>
</gene>
<proteinExistence type="predicted"/>
<organism evidence="1 2">
    <name type="scientific">Reticulomyxa filosa</name>
    <dbReference type="NCBI Taxonomy" id="46433"/>
    <lineage>
        <taxon>Eukaryota</taxon>
        <taxon>Sar</taxon>
        <taxon>Rhizaria</taxon>
        <taxon>Retaria</taxon>
        <taxon>Foraminifera</taxon>
        <taxon>Monothalamids</taxon>
        <taxon>Reticulomyxidae</taxon>
        <taxon>Reticulomyxa</taxon>
    </lineage>
</organism>
<name>X6MBF7_RETFI</name>
<evidence type="ECO:0000313" key="2">
    <source>
        <dbReference type="Proteomes" id="UP000023152"/>
    </source>
</evidence>
<dbReference type="Proteomes" id="UP000023152">
    <property type="component" value="Unassembled WGS sequence"/>
</dbReference>
<dbReference type="AlphaFoldDB" id="X6MBF7"/>
<evidence type="ECO:0000313" key="1">
    <source>
        <dbReference type="EMBL" id="ETO10797.1"/>
    </source>
</evidence>
<dbReference type="EMBL" id="ASPP01023123">
    <property type="protein sequence ID" value="ETO10797.1"/>
    <property type="molecule type" value="Genomic_DNA"/>
</dbReference>
<sequence length="181" mass="21474">MKQFKFSFQLQQRTLKKRLLLQDKSQKSILKFIGVKERIFVKKLKAHIFPIMENVVYAFPKSSELRNSSIQDSNPSHKNWTTTKSKSNIESLSVQYSERTMFLNNWRNESKKYRILKQTDKLLTLWKDLRACICEDDIFECQRSKGYFKKKLSQLDLMKQSMKSLISIDVVQDYILSNAES</sequence>
<reference evidence="1 2" key="1">
    <citation type="journal article" date="2013" name="Curr. Biol.">
        <title>The Genome of the Foraminiferan Reticulomyxa filosa.</title>
        <authorList>
            <person name="Glockner G."/>
            <person name="Hulsmann N."/>
            <person name="Schleicher M."/>
            <person name="Noegel A.A."/>
            <person name="Eichinger L."/>
            <person name="Gallinger C."/>
            <person name="Pawlowski J."/>
            <person name="Sierra R."/>
            <person name="Euteneuer U."/>
            <person name="Pillet L."/>
            <person name="Moustafa A."/>
            <person name="Platzer M."/>
            <person name="Groth M."/>
            <person name="Szafranski K."/>
            <person name="Schliwa M."/>
        </authorList>
    </citation>
    <scope>NUCLEOTIDE SEQUENCE [LARGE SCALE GENOMIC DNA]</scope>
</reference>
<feature type="non-terminal residue" evidence="1">
    <location>
        <position position="181"/>
    </location>
</feature>
<protein>
    <submittedName>
        <fullName evidence="1">Uncharacterized protein</fullName>
    </submittedName>
</protein>
<accession>X6MBF7</accession>